<reference evidence="1" key="1">
    <citation type="journal article" date="2020" name="Biotechnol. Biofuels">
        <title>New insights from the biogas microbiome by comprehensive genome-resolved metagenomics of nearly 1600 species originating from multiple anaerobic digesters.</title>
        <authorList>
            <person name="Campanaro S."/>
            <person name="Treu L."/>
            <person name="Rodriguez-R L.M."/>
            <person name="Kovalovszki A."/>
            <person name="Ziels R.M."/>
            <person name="Maus I."/>
            <person name="Zhu X."/>
            <person name="Kougias P.G."/>
            <person name="Basile A."/>
            <person name="Luo G."/>
            <person name="Schluter A."/>
            <person name="Konstantinidis K.T."/>
            <person name="Angelidaki I."/>
        </authorList>
    </citation>
    <scope>NUCLEOTIDE SEQUENCE</scope>
    <source>
        <strain evidence="1">AS01afH2WH_6</strain>
    </source>
</reference>
<dbReference type="RefSeq" id="WP_034254599.1">
    <property type="nucleotide sequence ID" value="NZ_CP181270.1"/>
</dbReference>
<dbReference type="OrthoDB" id="3234190at2"/>
<dbReference type="AlphaFoldDB" id="A0A971IBY7"/>
<comment type="caution">
    <text evidence="1">The sequence shown here is derived from an EMBL/GenBank/DDBJ whole genome shotgun (WGS) entry which is preliminary data.</text>
</comment>
<gene>
    <name evidence="1" type="ORF">GXW98_00970</name>
</gene>
<name>A0A971IBY7_9BIFI</name>
<dbReference type="EMBL" id="JAAXZR010000005">
    <property type="protein sequence ID" value="NLT78848.1"/>
    <property type="molecule type" value="Genomic_DNA"/>
</dbReference>
<reference evidence="1" key="2">
    <citation type="submission" date="2020-01" db="EMBL/GenBank/DDBJ databases">
        <authorList>
            <person name="Campanaro S."/>
        </authorList>
    </citation>
    <scope>NUCLEOTIDE SEQUENCE</scope>
    <source>
        <strain evidence="1">AS01afH2WH_6</strain>
    </source>
</reference>
<protein>
    <submittedName>
        <fullName evidence="1">Uncharacterized protein</fullName>
    </submittedName>
</protein>
<dbReference type="GeneID" id="78115897"/>
<organism evidence="1 2">
    <name type="scientific">Bifidobacterium crudilactis</name>
    <dbReference type="NCBI Taxonomy" id="327277"/>
    <lineage>
        <taxon>Bacteria</taxon>
        <taxon>Bacillati</taxon>
        <taxon>Actinomycetota</taxon>
        <taxon>Actinomycetes</taxon>
        <taxon>Bifidobacteriales</taxon>
        <taxon>Bifidobacteriaceae</taxon>
        <taxon>Bifidobacterium</taxon>
    </lineage>
</organism>
<evidence type="ECO:0000313" key="1">
    <source>
        <dbReference type="EMBL" id="NLT78848.1"/>
    </source>
</evidence>
<evidence type="ECO:0000313" key="2">
    <source>
        <dbReference type="Proteomes" id="UP000767327"/>
    </source>
</evidence>
<proteinExistence type="predicted"/>
<accession>A0A971IBY7</accession>
<dbReference type="Proteomes" id="UP000767327">
    <property type="component" value="Unassembled WGS sequence"/>
</dbReference>
<sequence>MNPRIVFARSAQKHSYTLADVTHAFVNATRTEVYEQGGDVIYKFTGLHHGDPLVPSIEVIMKRTPDDALVVFHVNAEQGGFWDRPVEEQLDDTNE</sequence>